<evidence type="ECO:0000313" key="1">
    <source>
        <dbReference type="EMBL" id="SUZ89530.1"/>
    </source>
</evidence>
<gene>
    <name evidence="1" type="ORF">METZ01_LOCUS42384</name>
</gene>
<sequence length="408" mass="42199">MVLTVFLAALGTDLVSETVSANLAATFDVVPKSAVPNETVTLLGTGFTPSTTGGGSAAAGAHQVTGLGGSVIIIGTTTLVSPNVSYPIDFDADGSWTASITIPITAETVAGGSISISVLDDQGFGQTTQITMRTPLITLDPASSRIKTVVTVTGQDFPAANPLTKANSQVPISYDGFPLTVVSANLLGGFIANITVPETADISSDNIVRAQVLGFDWGGVAIHSVPGPIITLSPASGVPGTVVTVSGEGFPTNVLISNVRAGNINVSNSLSPSTDNNGNSVSYFAMPVFVPGVQSVAVTAGGITGVIGFTVLEGAPVSHLLPTPKPSTLPADALASLIQREDLIRVWNFDNSTKNWEFFDPRPAFINANTIKIMVPGRIYWLRMNRVQTATLNGKAVKLISGWNLVPW</sequence>
<name>A0A381RCZ6_9ZZZZ</name>
<organism evidence="1">
    <name type="scientific">marine metagenome</name>
    <dbReference type="NCBI Taxonomy" id="408172"/>
    <lineage>
        <taxon>unclassified sequences</taxon>
        <taxon>metagenomes</taxon>
        <taxon>ecological metagenomes</taxon>
    </lineage>
</organism>
<dbReference type="AlphaFoldDB" id="A0A381RCZ6"/>
<reference evidence="1" key="1">
    <citation type="submission" date="2018-05" db="EMBL/GenBank/DDBJ databases">
        <authorList>
            <person name="Lanie J.A."/>
            <person name="Ng W.-L."/>
            <person name="Kazmierczak K.M."/>
            <person name="Andrzejewski T.M."/>
            <person name="Davidsen T.M."/>
            <person name="Wayne K.J."/>
            <person name="Tettelin H."/>
            <person name="Glass J.I."/>
            <person name="Rusch D."/>
            <person name="Podicherti R."/>
            <person name="Tsui H.-C.T."/>
            <person name="Winkler M.E."/>
        </authorList>
    </citation>
    <scope>NUCLEOTIDE SEQUENCE</scope>
</reference>
<proteinExistence type="predicted"/>
<protein>
    <submittedName>
        <fullName evidence="1">Uncharacterized protein</fullName>
    </submittedName>
</protein>
<accession>A0A381RCZ6</accession>
<dbReference type="EMBL" id="UINC01001820">
    <property type="protein sequence ID" value="SUZ89530.1"/>
    <property type="molecule type" value="Genomic_DNA"/>
</dbReference>